<evidence type="ECO:0000313" key="2">
    <source>
        <dbReference type="Proteomes" id="UP000762676"/>
    </source>
</evidence>
<keyword evidence="2" id="KW-1185">Reference proteome</keyword>
<dbReference type="Proteomes" id="UP000762676">
    <property type="component" value="Unassembled WGS sequence"/>
</dbReference>
<organism evidence="1 2">
    <name type="scientific">Elysia marginata</name>
    <dbReference type="NCBI Taxonomy" id="1093978"/>
    <lineage>
        <taxon>Eukaryota</taxon>
        <taxon>Metazoa</taxon>
        <taxon>Spiralia</taxon>
        <taxon>Lophotrochozoa</taxon>
        <taxon>Mollusca</taxon>
        <taxon>Gastropoda</taxon>
        <taxon>Heterobranchia</taxon>
        <taxon>Euthyneura</taxon>
        <taxon>Panpulmonata</taxon>
        <taxon>Sacoglossa</taxon>
        <taxon>Placobranchoidea</taxon>
        <taxon>Plakobranchidae</taxon>
        <taxon>Elysia</taxon>
    </lineage>
</organism>
<name>A0AAV4GQZ1_9GAST</name>
<proteinExistence type="predicted"/>
<protein>
    <recommendedName>
        <fullName evidence="3">CTNNB1 binding N-teminal domain-containing protein</fullName>
    </recommendedName>
</protein>
<sequence>MLLHIGGSNGYTHQVHPEHNSTIAQPALIPSHQGQYCPVIPPAVVPCQDYFDLISTPSQPAALYNPGFEAPPLSPQSFSGVYSPPVAPQQTFLHQILTGQGYKYDLGFGSSLSNNNNNNSFYSSGLSYSPNYFNSGSSCVQSSCCFGNSVLPSGFSSIQD</sequence>
<dbReference type="AlphaFoldDB" id="A0AAV4GQZ1"/>
<dbReference type="EMBL" id="BMAT01008551">
    <property type="protein sequence ID" value="GFR87580.1"/>
    <property type="molecule type" value="Genomic_DNA"/>
</dbReference>
<evidence type="ECO:0000313" key="1">
    <source>
        <dbReference type="EMBL" id="GFR87580.1"/>
    </source>
</evidence>
<comment type="caution">
    <text evidence="1">The sequence shown here is derived from an EMBL/GenBank/DDBJ whole genome shotgun (WGS) entry which is preliminary data.</text>
</comment>
<evidence type="ECO:0008006" key="3">
    <source>
        <dbReference type="Google" id="ProtNLM"/>
    </source>
</evidence>
<reference evidence="1 2" key="1">
    <citation type="journal article" date="2021" name="Elife">
        <title>Chloroplast acquisition without the gene transfer in kleptoplastic sea slugs, Plakobranchus ocellatus.</title>
        <authorList>
            <person name="Maeda T."/>
            <person name="Takahashi S."/>
            <person name="Yoshida T."/>
            <person name="Shimamura S."/>
            <person name="Takaki Y."/>
            <person name="Nagai Y."/>
            <person name="Toyoda A."/>
            <person name="Suzuki Y."/>
            <person name="Arimoto A."/>
            <person name="Ishii H."/>
            <person name="Satoh N."/>
            <person name="Nishiyama T."/>
            <person name="Hasebe M."/>
            <person name="Maruyama T."/>
            <person name="Minagawa J."/>
            <person name="Obokata J."/>
            <person name="Shigenobu S."/>
        </authorList>
    </citation>
    <scope>NUCLEOTIDE SEQUENCE [LARGE SCALE GENOMIC DNA]</scope>
</reference>
<accession>A0AAV4GQZ1</accession>
<gene>
    <name evidence="1" type="ORF">ElyMa_004226800</name>
</gene>